<dbReference type="RefSeq" id="WP_136880831.1">
    <property type="nucleotide sequence ID" value="NZ_SWDX01000005.1"/>
</dbReference>
<protein>
    <recommendedName>
        <fullName evidence="3">DUF4168 domain-containing protein</fullName>
    </recommendedName>
</protein>
<dbReference type="Proteomes" id="UP000309594">
    <property type="component" value="Unassembled WGS sequence"/>
</dbReference>
<reference evidence="1 2" key="1">
    <citation type="submission" date="2019-04" db="EMBL/GenBank/DDBJ databases">
        <title>Pedobacter sp. RP-1-16 sp. nov., isolated from Arctic soil.</title>
        <authorList>
            <person name="Dahal R.H."/>
            <person name="Kim D.-U."/>
        </authorList>
    </citation>
    <scope>NUCLEOTIDE SEQUENCE [LARGE SCALE GENOMIC DNA]</scope>
    <source>
        <strain evidence="1 2">RP-1-16</strain>
    </source>
</reference>
<sequence>MTMKSTLFCFKTFSVTSIFFLFVFVNTTSVKAQVLKSMGGSESFQIKRVEYFSQQMGVSIEEAKKVIALMDRSTEGLNQIYNDSTLSQPEKIKRLSVIRKDTDSKIKVFVPDFESRLKKATKANSRNFKKQK</sequence>
<accession>A0A4U1G9Q7</accession>
<evidence type="ECO:0000313" key="1">
    <source>
        <dbReference type="EMBL" id="TKC60294.1"/>
    </source>
</evidence>
<evidence type="ECO:0008006" key="3">
    <source>
        <dbReference type="Google" id="ProtNLM"/>
    </source>
</evidence>
<proteinExistence type="predicted"/>
<dbReference type="AlphaFoldDB" id="A0A4U1G9Q7"/>
<dbReference type="EMBL" id="SWDX01000005">
    <property type="protein sequence ID" value="TKC60294.1"/>
    <property type="molecule type" value="Genomic_DNA"/>
</dbReference>
<comment type="caution">
    <text evidence="1">The sequence shown here is derived from an EMBL/GenBank/DDBJ whole genome shotgun (WGS) entry which is preliminary data.</text>
</comment>
<name>A0A4U1G9Q7_9SPHI</name>
<gene>
    <name evidence="1" type="ORF">FBD94_15425</name>
</gene>
<organism evidence="1 2">
    <name type="scientific">Pedobacter hiemivivus</name>
    <dbReference type="NCBI Taxonomy" id="2530454"/>
    <lineage>
        <taxon>Bacteria</taxon>
        <taxon>Pseudomonadati</taxon>
        <taxon>Bacteroidota</taxon>
        <taxon>Sphingobacteriia</taxon>
        <taxon>Sphingobacteriales</taxon>
        <taxon>Sphingobacteriaceae</taxon>
        <taxon>Pedobacter</taxon>
    </lineage>
</organism>
<evidence type="ECO:0000313" key="2">
    <source>
        <dbReference type="Proteomes" id="UP000309594"/>
    </source>
</evidence>